<evidence type="ECO:0000313" key="1">
    <source>
        <dbReference type="EMBL" id="QND43344.1"/>
    </source>
</evidence>
<accession>A0A7G6RM62</accession>
<gene>
    <name evidence="1" type="ORF">HB770_27385</name>
</gene>
<evidence type="ECO:0000313" key="2">
    <source>
        <dbReference type="Proteomes" id="UP000515518"/>
    </source>
</evidence>
<sequence>MSAKLQRPDQQPRHQPVARWHRMVRRFHRRVESHPHWDTSGKTHCLQVSRLSGKFRYCPFAENLRISIWNVIAIEAIPPLSQSLWACGYIDKNGNE</sequence>
<reference evidence="2" key="1">
    <citation type="journal article" date="2020" name="Mol. Plant Microbe">
        <title>Rhizobial microsymbionts of the narrowly endemic Oxytropis species growing in Kamchatka are characterized by significant genetic diversity and possess a set of genes that are associated with T3SS and T6SS secretion systems and can affect the development of symbiosis.</title>
        <authorList>
            <person name="Safronova V."/>
            <person name="Guro P."/>
            <person name="Sazanova A."/>
            <person name="Kuznetsova I."/>
            <person name="Belimov A."/>
            <person name="Yakubov V."/>
            <person name="Chirak E."/>
            <person name="Afonin A."/>
            <person name="Gogolev Y."/>
            <person name="Andronov E."/>
            <person name="Tikhonovich I."/>
        </authorList>
    </citation>
    <scope>NUCLEOTIDE SEQUENCE [LARGE SCALE GENOMIC DNA]</scope>
    <source>
        <strain evidence="2">RCAM0610</strain>
        <plasmid evidence="2">p_2</plasmid>
    </source>
</reference>
<keyword evidence="1" id="KW-0614">Plasmid</keyword>
<dbReference type="AlphaFoldDB" id="A0A7G6RM62"/>
<organism evidence="1 2">
    <name type="scientific">Rhizobium leguminosarum bv. viciae</name>
    <dbReference type="NCBI Taxonomy" id="387"/>
    <lineage>
        <taxon>Bacteria</taxon>
        <taxon>Pseudomonadati</taxon>
        <taxon>Pseudomonadota</taxon>
        <taxon>Alphaproteobacteria</taxon>
        <taxon>Hyphomicrobiales</taxon>
        <taxon>Rhizobiaceae</taxon>
        <taxon>Rhizobium/Agrobacterium group</taxon>
        <taxon>Rhizobium</taxon>
    </lineage>
</organism>
<proteinExistence type="predicted"/>
<dbReference type="Proteomes" id="UP000515518">
    <property type="component" value="Plasmid p_2"/>
</dbReference>
<protein>
    <submittedName>
        <fullName evidence="1">Uncharacterized protein</fullName>
    </submittedName>
</protein>
<geneLocation type="plasmid" evidence="1 2">
    <name>p_2</name>
</geneLocation>
<name>A0A7G6RM62_RHILV</name>
<dbReference type="EMBL" id="CP050550">
    <property type="protein sequence ID" value="QND43344.1"/>
    <property type="molecule type" value="Genomic_DNA"/>
</dbReference>